<dbReference type="OrthoDB" id="10263628at2759"/>
<reference evidence="6" key="1">
    <citation type="submission" date="2025-08" db="UniProtKB">
        <authorList>
            <consortium name="Ensembl"/>
        </authorList>
    </citation>
    <scope>IDENTIFICATION</scope>
</reference>
<sequence length="354" mass="40410">MATWGLRKLLFGNLFHLFSCEWEKAYFRFHEPYSDLAYALEAEKWGPRAILMAVQAHIIKYLLFVRNTEYTHLERLCRINRREQGEALAAALADTLWAAGEGGRAVICLITAAIHVMPSRGYKADNFTERIQLFEFSEKAAAQKFIFDHINCFKDEGSHGVILFLYSLLFSRTLERTFALLPDGVTGAVSLQAMLSLLLTGRASPHKLNGSRGPGPSSEGTEAQWRRGPVGYLHWDRAQRRAVPLSQVCPRLRTPRLPIWLCSVSGRYSVLFGTDSQLLSDWKMERVFHLYFYSGQQEQRKTARLTIDTHSHHWEKDQSEDPSSPGKRRPSVEMAIRTKWAGATVNWNGTDPFF</sequence>
<dbReference type="SMART" id="SM01174">
    <property type="entry name" value="DUF4205"/>
    <property type="match status" value="1"/>
</dbReference>
<comment type="catalytic activity">
    <reaction evidence="2">
        <text>Thiol-dependent hydrolysis of ester, thioester, amide, peptide and isopeptide bonds formed by the C-terminal Gly of ubiquitin (a 76-residue protein attached to proteins as an intracellular targeting signal).</text>
        <dbReference type="EC" id="3.4.19.12"/>
    </reaction>
</comment>
<feature type="region of interest" description="Disordered" evidence="3">
    <location>
        <begin position="311"/>
        <end position="331"/>
    </location>
</feature>
<dbReference type="OMA" id="DHLQCFK"/>
<dbReference type="PANTHER" id="PTHR12473:SF18">
    <property type="entry name" value="INACTIVE UBIQUITIN CARBOXYL-TERMINAL HYDROLASE MINDY-4B"/>
    <property type="match status" value="1"/>
</dbReference>
<feature type="domain" description="Deubiquitinating enzyme MINDY-3/4 conserved" evidence="5">
    <location>
        <begin position="7"/>
        <end position="349"/>
    </location>
</feature>
<reference evidence="6" key="2">
    <citation type="submission" date="2025-09" db="UniProtKB">
        <authorList>
            <consortium name="Ensembl"/>
        </authorList>
    </citation>
    <scope>IDENTIFICATION</scope>
</reference>
<protein>
    <recommendedName>
        <fullName evidence="2">Ubiquitin carboxyl-terminal hydrolase MINDY</fullName>
        <ecNumber evidence="2">3.4.19.12</ecNumber>
    </recommendedName>
</protein>
<dbReference type="GO" id="GO:0006508">
    <property type="term" value="P:proteolysis"/>
    <property type="evidence" value="ECO:0007669"/>
    <property type="project" value="UniProtKB-KW"/>
</dbReference>
<keyword evidence="2" id="KW-0788">Thiol protease</keyword>
<evidence type="ECO:0000256" key="4">
    <source>
        <dbReference type="SAM" id="SignalP"/>
    </source>
</evidence>
<keyword evidence="7" id="KW-1185">Reference proteome</keyword>
<dbReference type="GO" id="GO:0071108">
    <property type="term" value="P:protein K48-linked deubiquitination"/>
    <property type="evidence" value="ECO:0007669"/>
    <property type="project" value="InterPro"/>
</dbReference>
<dbReference type="Pfam" id="PF13898">
    <property type="entry name" value="MINDY-3_4_CD"/>
    <property type="match status" value="1"/>
</dbReference>
<dbReference type="PANTHER" id="PTHR12473">
    <property type="entry name" value="UBIQUITIN CARBOXYL-TERMINAL HYDROLASE MINDY-4-RELATED"/>
    <property type="match status" value="1"/>
</dbReference>
<dbReference type="InterPro" id="IPR039785">
    <property type="entry name" value="MINY3/4"/>
</dbReference>
<evidence type="ECO:0000256" key="2">
    <source>
        <dbReference type="RuleBase" id="RU367088"/>
    </source>
</evidence>
<keyword evidence="2" id="KW-0645">Protease</keyword>
<keyword evidence="2" id="KW-0378">Hydrolase</keyword>
<feature type="chain" id="PRO_5034547039" description="Ubiquitin carboxyl-terminal hydrolase MINDY" evidence="4">
    <location>
        <begin position="21"/>
        <end position="354"/>
    </location>
</feature>
<dbReference type="AlphaFoldDB" id="A0A8C4V4H3"/>
<evidence type="ECO:0000256" key="1">
    <source>
        <dbReference type="ARBA" id="ARBA00011074"/>
    </source>
</evidence>
<organism evidence="6 7">
    <name type="scientific">Falco tinnunculus</name>
    <name type="common">Common kestrel</name>
    <dbReference type="NCBI Taxonomy" id="100819"/>
    <lineage>
        <taxon>Eukaryota</taxon>
        <taxon>Metazoa</taxon>
        <taxon>Chordata</taxon>
        <taxon>Craniata</taxon>
        <taxon>Vertebrata</taxon>
        <taxon>Euteleostomi</taxon>
        <taxon>Archelosauria</taxon>
        <taxon>Archosauria</taxon>
        <taxon>Dinosauria</taxon>
        <taxon>Saurischia</taxon>
        <taxon>Theropoda</taxon>
        <taxon>Coelurosauria</taxon>
        <taxon>Aves</taxon>
        <taxon>Neognathae</taxon>
        <taxon>Neoaves</taxon>
        <taxon>Telluraves</taxon>
        <taxon>Australaves</taxon>
        <taxon>Falconiformes</taxon>
        <taxon>Falconidae</taxon>
        <taxon>Falco</taxon>
    </lineage>
</organism>
<dbReference type="Ensembl" id="ENSFTIT00000023412.1">
    <property type="protein sequence ID" value="ENSFTIP00000022489.1"/>
    <property type="gene ID" value="ENSFTIG00000014502.1"/>
</dbReference>
<dbReference type="GO" id="GO:0004843">
    <property type="term" value="F:cysteine-type deubiquitinase activity"/>
    <property type="evidence" value="ECO:0007669"/>
    <property type="project" value="UniProtKB-UniRule"/>
</dbReference>
<dbReference type="InterPro" id="IPR025257">
    <property type="entry name" value="MINDY-3/4_CD"/>
</dbReference>
<keyword evidence="2" id="KW-0833">Ubl conjugation pathway</keyword>
<proteinExistence type="inferred from homology"/>
<name>A0A8C4V4H3_FALTI</name>
<accession>A0A8C4V4H3</accession>
<evidence type="ECO:0000313" key="6">
    <source>
        <dbReference type="Ensembl" id="ENSFTIP00000022489.1"/>
    </source>
</evidence>
<dbReference type="Proteomes" id="UP000694562">
    <property type="component" value="Unplaced"/>
</dbReference>
<feature type="signal peptide" evidence="4">
    <location>
        <begin position="1"/>
        <end position="20"/>
    </location>
</feature>
<dbReference type="EC" id="3.4.19.12" evidence="2"/>
<comment type="similarity">
    <text evidence="1 2">Belongs to the MINDY deubiquitinase family. FAM188 subfamily.</text>
</comment>
<dbReference type="GO" id="GO:1990380">
    <property type="term" value="F:K48-linked deubiquitinase activity"/>
    <property type="evidence" value="ECO:0007669"/>
    <property type="project" value="UniProtKB-UniRule"/>
</dbReference>
<evidence type="ECO:0000259" key="5">
    <source>
        <dbReference type="SMART" id="SM01174"/>
    </source>
</evidence>
<keyword evidence="4" id="KW-0732">Signal</keyword>
<comment type="function">
    <text evidence="2">Hydrolase that can remove 'Lys-48'-linked conjugated ubiquitin from proteins.</text>
</comment>
<evidence type="ECO:0000256" key="3">
    <source>
        <dbReference type="SAM" id="MobiDB-lite"/>
    </source>
</evidence>
<evidence type="ECO:0000313" key="7">
    <source>
        <dbReference type="Proteomes" id="UP000694562"/>
    </source>
</evidence>